<dbReference type="OMA" id="FQGHHFN"/>
<evidence type="ECO:0000256" key="5">
    <source>
        <dbReference type="SAM" id="MobiDB-lite"/>
    </source>
</evidence>
<keyword evidence="6" id="KW-0732">Signal</keyword>
<dbReference type="Pfam" id="PF04991">
    <property type="entry name" value="LicD"/>
    <property type="match status" value="2"/>
</dbReference>
<evidence type="ECO:0000259" key="7">
    <source>
        <dbReference type="Pfam" id="PF04991"/>
    </source>
</evidence>
<evidence type="ECO:0000313" key="9">
    <source>
        <dbReference type="Proteomes" id="UP000030686"/>
    </source>
</evidence>
<feature type="domain" description="LicD/FKTN/FKRP nucleotidyltransferase" evidence="7">
    <location>
        <begin position="209"/>
        <end position="256"/>
    </location>
</feature>
<dbReference type="InterPro" id="IPR009644">
    <property type="entry name" value="FKTN/MNN4/W02B3.4-1"/>
</dbReference>
<dbReference type="AlphaFoldDB" id="W6PQT6"/>
<comment type="subcellular location">
    <subcellularLocation>
        <location evidence="1">Membrane</location>
        <topology evidence="1">Single-pass membrane protein</topology>
    </subcellularLocation>
</comment>
<dbReference type="GO" id="GO:0016020">
    <property type="term" value="C:membrane"/>
    <property type="evidence" value="ECO:0007669"/>
    <property type="project" value="UniProtKB-SubCell"/>
</dbReference>
<dbReference type="InterPro" id="IPR007074">
    <property type="entry name" value="LicD/FKTN/FKRP_NTP_transf"/>
</dbReference>
<sequence length="312" mass="36369">MKLQYGMRSAVTRVLWLYGFLLATTISGVCGDTEPNFMSVRKNVTKEYKSERAIPKEKYFHESEFNHHYDGRYANGSLPDTKVIPYLSDLIQTYFTTMNAIGAETWIMHGTLLAWWWNQKVFPWDDDLDVQISEATIHFLADYYNMTEHHFDLPNVDGGRTYMLEINPHYVVKSERDTLNKIDARWIDMSSGLFIDITAVRKDEAKRLNGHPEALMCKDKHHYEESDIFPLRDSLFEGVPVKIPYAYTYLLEEEYGPKALTRTSFYGHIFNEQTKIWESAVRKFKRSLRRGSRGNNLPMNTPTLTPAHIDEA</sequence>
<evidence type="ECO:0000313" key="8">
    <source>
        <dbReference type="EMBL" id="CDM26563.1"/>
    </source>
</evidence>
<evidence type="ECO:0000256" key="1">
    <source>
        <dbReference type="ARBA" id="ARBA00004167"/>
    </source>
</evidence>
<dbReference type="GO" id="GO:0009100">
    <property type="term" value="P:glycoprotein metabolic process"/>
    <property type="evidence" value="ECO:0007669"/>
    <property type="project" value="UniProtKB-ARBA"/>
</dbReference>
<dbReference type="OrthoDB" id="444255at2759"/>
<accession>W6PQT6</accession>
<feature type="compositionally biased region" description="Polar residues" evidence="5">
    <location>
        <begin position="293"/>
        <end position="304"/>
    </location>
</feature>
<keyword evidence="3" id="KW-1133">Transmembrane helix</keyword>
<dbReference type="PANTHER" id="PTHR15407">
    <property type="entry name" value="FUKUTIN-RELATED"/>
    <property type="match status" value="1"/>
</dbReference>
<protein>
    <submittedName>
        <fullName evidence="8">LicD</fullName>
    </submittedName>
</protein>
<evidence type="ECO:0000256" key="4">
    <source>
        <dbReference type="ARBA" id="ARBA00023136"/>
    </source>
</evidence>
<feature type="domain" description="LicD/FKTN/FKRP nucleotidyltransferase" evidence="7">
    <location>
        <begin position="103"/>
        <end position="203"/>
    </location>
</feature>
<feature type="chain" id="PRO_5004881024" evidence="6">
    <location>
        <begin position="32"/>
        <end position="312"/>
    </location>
</feature>
<dbReference type="PANTHER" id="PTHR15407:SF32">
    <property type="entry name" value="PROTEIN (MNN4), PUTATIVE (AFU_ORTHOLOGUE AFUA_1G03790)-RELATED"/>
    <property type="match status" value="1"/>
</dbReference>
<proteinExistence type="predicted"/>
<keyword evidence="2" id="KW-0812">Transmembrane</keyword>
<evidence type="ECO:0000256" key="2">
    <source>
        <dbReference type="ARBA" id="ARBA00022692"/>
    </source>
</evidence>
<organism evidence="8 9">
    <name type="scientific">Penicillium roqueforti (strain FM164)</name>
    <dbReference type="NCBI Taxonomy" id="1365484"/>
    <lineage>
        <taxon>Eukaryota</taxon>
        <taxon>Fungi</taxon>
        <taxon>Dikarya</taxon>
        <taxon>Ascomycota</taxon>
        <taxon>Pezizomycotina</taxon>
        <taxon>Eurotiomycetes</taxon>
        <taxon>Eurotiomycetidae</taxon>
        <taxon>Eurotiales</taxon>
        <taxon>Aspergillaceae</taxon>
        <taxon>Penicillium</taxon>
    </lineage>
</organism>
<feature type="signal peptide" evidence="6">
    <location>
        <begin position="1"/>
        <end position="31"/>
    </location>
</feature>
<dbReference type="EMBL" id="HG792015">
    <property type="protein sequence ID" value="CDM26563.1"/>
    <property type="molecule type" value="Genomic_DNA"/>
</dbReference>
<keyword evidence="9" id="KW-1185">Reference proteome</keyword>
<dbReference type="STRING" id="1365484.W6PQT6"/>
<dbReference type="Proteomes" id="UP000030686">
    <property type="component" value="Unassembled WGS sequence"/>
</dbReference>
<gene>
    <name evidence="8" type="ORF">PROQFM164_S01g000372</name>
</gene>
<name>W6PQT6_PENRF</name>
<feature type="region of interest" description="Disordered" evidence="5">
    <location>
        <begin position="291"/>
        <end position="312"/>
    </location>
</feature>
<keyword evidence="4" id="KW-0472">Membrane</keyword>
<evidence type="ECO:0000256" key="6">
    <source>
        <dbReference type="SAM" id="SignalP"/>
    </source>
</evidence>
<evidence type="ECO:0000256" key="3">
    <source>
        <dbReference type="ARBA" id="ARBA00022989"/>
    </source>
</evidence>
<reference evidence="8" key="1">
    <citation type="journal article" date="2014" name="Nat. Commun.">
        <title>Multiple recent horizontal transfers of a large genomic region in cheese making fungi.</title>
        <authorList>
            <person name="Cheeseman K."/>
            <person name="Ropars J."/>
            <person name="Renault P."/>
            <person name="Dupont J."/>
            <person name="Gouzy J."/>
            <person name="Branca A."/>
            <person name="Abraham A.L."/>
            <person name="Ceppi M."/>
            <person name="Conseiller E."/>
            <person name="Debuchy R."/>
            <person name="Malagnac F."/>
            <person name="Goarin A."/>
            <person name="Silar P."/>
            <person name="Lacoste S."/>
            <person name="Sallet E."/>
            <person name="Bensimon A."/>
            <person name="Giraud T."/>
            <person name="Brygoo Y."/>
        </authorList>
    </citation>
    <scope>NUCLEOTIDE SEQUENCE [LARGE SCALE GENOMIC DNA]</scope>
    <source>
        <strain evidence="8">FM164</strain>
    </source>
</reference>